<comment type="caution">
    <text evidence="3">The sequence shown here is derived from an EMBL/GenBank/DDBJ whole genome shotgun (WGS) entry which is preliminary data.</text>
</comment>
<evidence type="ECO:0000256" key="1">
    <source>
        <dbReference type="SAM" id="Phobius"/>
    </source>
</evidence>
<feature type="transmembrane region" description="Helical" evidence="1">
    <location>
        <begin position="42"/>
        <end position="62"/>
    </location>
</feature>
<reference evidence="3 4" key="1">
    <citation type="journal article" date="2019" name="Environ. Microbiol.">
        <title>At the nexus of three kingdoms: the genome of the mycorrhizal fungus Gigaspora margarita provides insights into plant, endobacterial and fungal interactions.</title>
        <authorList>
            <person name="Venice F."/>
            <person name="Ghignone S."/>
            <person name="Salvioli di Fossalunga A."/>
            <person name="Amselem J."/>
            <person name="Novero M."/>
            <person name="Xianan X."/>
            <person name="Sedzielewska Toro K."/>
            <person name="Morin E."/>
            <person name="Lipzen A."/>
            <person name="Grigoriev I.V."/>
            <person name="Henrissat B."/>
            <person name="Martin F.M."/>
            <person name="Bonfante P."/>
        </authorList>
    </citation>
    <scope>NUCLEOTIDE SEQUENCE [LARGE SCALE GENOMIC DNA]</scope>
    <source>
        <strain evidence="3 4">BEG34</strain>
    </source>
</reference>
<dbReference type="Proteomes" id="UP000439903">
    <property type="component" value="Unassembled WGS sequence"/>
</dbReference>
<dbReference type="AlphaFoldDB" id="A0A8H4AWS9"/>
<sequence>MSFIWIALNALRVLSIFSLVLVISTCIIVNVKGFTSLGQSNIIFQFLNRCVIGIEALILILVEIGWTRIYGWFPVLQSWTFFGFLQVITGSFILGYDSGINSNSFLGYSLYIFIIIPGWFVFIIGMIYILLGVIGGQRLKQQRQIGGRSEKSRPPPYTV</sequence>
<gene>
    <name evidence="3" type="ORF">F8M41_006427</name>
</gene>
<dbReference type="Pfam" id="PF24535">
    <property type="entry name" value="DUF7598"/>
    <property type="match status" value="1"/>
</dbReference>
<evidence type="ECO:0000259" key="2">
    <source>
        <dbReference type="Pfam" id="PF24535"/>
    </source>
</evidence>
<accession>A0A8H4AWS9</accession>
<name>A0A8H4AWS9_GIGMA</name>
<dbReference type="InterPro" id="IPR056019">
    <property type="entry name" value="DUF7598"/>
</dbReference>
<organism evidence="3 4">
    <name type="scientific">Gigaspora margarita</name>
    <dbReference type="NCBI Taxonomy" id="4874"/>
    <lineage>
        <taxon>Eukaryota</taxon>
        <taxon>Fungi</taxon>
        <taxon>Fungi incertae sedis</taxon>
        <taxon>Mucoromycota</taxon>
        <taxon>Glomeromycotina</taxon>
        <taxon>Glomeromycetes</taxon>
        <taxon>Diversisporales</taxon>
        <taxon>Gigasporaceae</taxon>
        <taxon>Gigaspora</taxon>
    </lineage>
</organism>
<evidence type="ECO:0000313" key="3">
    <source>
        <dbReference type="EMBL" id="KAF0540342.1"/>
    </source>
</evidence>
<proteinExistence type="predicted"/>
<feature type="transmembrane region" description="Helical" evidence="1">
    <location>
        <begin position="12"/>
        <end position="30"/>
    </location>
</feature>
<dbReference type="OrthoDB" id="5327148at2759"/>
<keyword evidence="4" id="KW-1185">Reference proteome</keyword>
<keyword evidence="1 3" id="KW-0812">Transmembrane</keyword>
<keyword evidence="1" id="KW-1133">Transmembrane helix</keyword>
<dbReference type="EMBL" id="WTPW01000164">
    <property type="protein sequence ID" value="KAF0540342.1"/>
    <property type="molecule type" value="Genomic_DNA"/>
</dbReference>
<feature type="domain" description="DUF7598" evidence="2">
    <location>
        <begin position="5"/>
        <end position="133"/>
    </location>
</feature>
<protein>
    <submittedName>
        <fullName evidence="3">Putative transmembrane protein</fullName>
    </submittedName>
</protein>
<feature type="transmembrane region" description="Helical" evidence="1">
    <location>
        <begin position="108"/>
        <end position="134"/>
    </location>
</feature>
<feature type="transmembrane region" description="Helical" evidence="1">
    <location>
        <begin position="69"/>
        <end position="96"/>
    </location>
</feature>
<keyword evidence="1" id="KW-0472">Membrane</keyword>
<evidence type="ECO:0000313" key="4">
    <source>
        <dbReference type="Proteomes" id="UP000439903"/>
    </source>
</evidence>